<comment type="caution">
    <text evidence="1">The sequence shown here is derived from an EMBL/GenBank/DDBJ whole genome shotgun (WGS) entry which is preliminary data.</text>
</comment>
<evidence type="ECO:0000313" key="2">
    <source>
        <dbReference type="Proteomes" id="UP000569732"/>
    </source>
</evidence>
<reference evidence="1 2" key="1">
    <citation type="submission" date="2020-07" db="EMBL/GenBank/DDBJ databases">
        <title>Endozoicomonas sp. nov., isolated from sediment.</title>
        <authorList>
            <person name="Gu T."/>
        </authorList>
    </citation>
    <scope>NUCLEOTIDE SEQUENCE [LARGE SCALE GENOMIC DNA]</scope>
    <source>
        <strain evidence="1 2">SM1973</strain>
    </source>
</reference>
<protein>
    <submittedName>
        <fullName evidence="1">DUF2170 family protein</fullName>
    </submittedName>
</protein>
<evidence type="ECO:0000313" key="1">
    <source>
        <dbReference type="EMBL" id="NYZ68363.1"/>
    </source>
</evidence>
<dbReference type="Proteomes" id="UP000569732">
    <property type="component" value="Unassembled WGS sequence"/>
</dbReference>
<dbReference type="Pfam" id="PF09938">
    <property type="entry name" value="DUF2170"/>
    <property type="match status" value="1"/>
</dbReference>
<accession>A0A853I4S9</accession>
<organism evidence="1 2">
    <name type="scientific">Spartinivicinus marinus</name>
    <dbReference type="NCBI Taxonomy" id="2994442"/>
    <lineage>
        <taxon>Bacteria</taxon>
        <taxon>Pseudomonadati</taxon>
        <taxon>Pseudomonadota</taxon>
        <taxon>Gammaproteobacteria</taxon>
        <taxon>Oceanospirillales</taxon>
        <taxon>Zooshikellaceae</taxon>
        <taxon>Spartinivicinus</taxon>
    </lineage>
</organism>
<dbReference type="EMBL" id="JACCKB010000040">
    <property type="protein sequence ID" value="NYZ68363.1"/>
    <property type="molecule type" value="Genomic_DNA"/>
</dbReference>
<proteinExistence type="predicted"/>
<gene>
    <name evidence="1" type="ORF">H0A36_20300</name>
</gene>
<keyword evidence="2" id="KW-1185">Reference proteome</keyword>
<sequence length="135" mass="15120">MDVTKLAEKFNALSYHDTYHFDCQPIPGAPPVLQVTVKELDELPVYVTITSQQILCIVYLWTDQEVKAGSKEALLNTLLELNVPMPLSSFAKTDDKYLIYGALSLQSSFEDILHEIITLHDNAMEATSALAEYLV</sequence>
<name>A0A853I4S9_9GAMM</name>
<dbReference type="InterPro" id="IPR019231">
    <property type="entry name" value="DUF2170"/>
</dbReference>
<dbReference type="AlphaFoldDB" id="A0A853I4S9"/>
<dbReference type="RefSeq" id="WP_180570377.1">
    <property type="nucleotide sequence ID" value="NZ_JACCKB010000040.1"/>
</dbReference>